<feature type="transmembrane region" description="Helical" evidence="5">
    <location>
        <begin position="35"/>
        <end position="57"/>
    </location>
</feature>
<dbReference type="GO" id="GO:0016020">
    <property type="term" value="C:membrane"/>
    <property type="evidence" value="ECO:0007669"/>
    <property type="project" value="UniProtKB-SubCell"/>
</dbReference>
<feature type="transmembrane region" description="Helical" evidence="5">
    <location>
        <begin position="345"/>
        <end position="366"/>
    </location>
</feature>
<dbReference type="Gene3D" id="1.20.1280.290">
    <property type="match status" value="2"/>
</dbReference>
<gene>
    <name evidence="6" type="ORF">C2E20_0947</name>
</gene>
<keyword evidence="3 5" id="KW-1133">Transmembrane helix</keyword>
<evidence type="ECO:0000256" key="4">
    <source>
        <dbReference type="ARBA" id="ARBA00023136"/>
    </source>
</evidence>
<evidence type="ECO:0000256" key="2">
    <source>
        <dbReference type="ARBA" id="ARBA00022692"/>
    </source>
</evidence>
<feature type="transmembrane region" description="Helical" evidence="5">
    <location>
        <begin position="312"/>
        <end position="333"/>
    </location>
</feature>
<name>A0A2P6VRD2_9CHLO</name>
<accession>A0A2P6VRD2</accession>
<evidence type="ECO:0000313" key="7">
    <source>
        <dbReference type="Proteomes" id="UP000239649"/>
    </source>
</evidence>
<dbReference type="EMBL" id="LHPF02000001">
    <property type="protein sequence ID" value="PSC76663.1"/>
    <property type="molecule type" value="Genomic_DNA"/>
</dbReference>
<dbReference type="InterPro" id="IPR006603">
    <property type="entry name" value="PQ-loop_rpt"/>
</dbReference>
<proteinExistence type="predicted"/>
<evidence type="ECO:0000256" key="5">
    <source>
        <dbReference type="SAM" id="Phobius"/>
    </source>
</evidence>
<comment type="subcellular location">
    <subcellularLocation>
        <location evidence="1">Membrane</location>
        <topology evidence="1">Multi-pass membrane protein</topology>
    </subcellularLocation>
</comment>
<reference evidence="6 7" key="1">
    <citation type="journal article" date="2018" name="Plant J.">
        <title>Genome sequences of Chlorella sorokiniana UTEX 1602 and Micractinium conductrix SAG 241.80: implications to maltose excretion by a green alga.</title>
        <authorList>
            <person name="Arriola M.B."/>
            <person name="Velmurugan N."/>
            <person name="Zhang Y."/>
            <person name="Plunkett M.H."/>
            <person name="Hondzo H."/>
            <person name="Barney B.M."/>
        </authorList>
    </citation>
    <scope>NUCLEOTIDE SEQUENCE [LARGE SCALE GENOMIC DNA]</scope>
    <source>
        <strain evidence="6 7">SAG 241.80</strain>
    </source>
</reference>
<feature type="transmembrane region" description="Helical" evidence="5">
    <location>
        <begin position="12"/>
        <end position="29"/>
    </location>
</feature>
<dbReference type="Proteomes" id="UP000239649">
    <property type="component" value="Unassembled WGS sequence"/>
</dbReference>
<dbReference type="AlphaFoldDB" id="A0A2P6VRD2"/>
<evidence type="ECO:0000313" key="6">
    <source>
        <dbReference type="EMBL" id="PSC76663.1"/>
    </source>
</evidence>
<comment type="caution">
    <text evidence="6">The sequence shown here is derived from an EMBL/GenBank/DDBJ whole genome shotgun (WGS) entry which is preliminary data.</text>
</comment>
<dbReference type="OrthoDB" id="547763at2759"/>
<sequence length="600" mass="62379">MRTKSAQDISMSFLVIYWLGMLFTFLYLYWEDAFVAWICVLIELVCVALMIVTKVYFDRWGPNSKRALHRARPEARLTTSQSFAAQVNIDVRGAGRGAGGAPLLRLAGTHVARHLLLDARLELPACWCEAEADNPKEGSSDHSGRGSGVAGGAHGSVLQAVGKMAEAALAAAGLPVLGRQAQAFPSFRRPGAAGGDAEAAATPAASNMLLMSCRDGYVAAVWHAASSTLSLDLLAASDAAVGRMAEAAEALCEQLVVEWPGSRVEASSVARLPRAQQKQQQGHADGKEVELAEAAATKEESRMAASDAPSNAVVQACGVIATVLLVLMLLPQVWQLYRTRRADELSHVFLGLMNFGLAMLSCYNLFLELRVFFVAGLLQLALCLLTQAGKVWADRYQRRLHASQAGGRLERALSLRSGAGLEWSKFAAGAEAAFPLLRPAPSHAAQHLLLDARLPATAGAAGAAAGAESGAEPASFAAVAELLRGALADTGLLQRAAALAPGAAQAQQARQGAAQAQQGGEAETALFPCHNGYAALVWHADTASLSMDCLAVTAQSMRSMGAAAEAFSAALAQIYPGSKVAACSLGRLPAGGGSSGGGGS</sequence>
<keyword evidence="7" id="KW-1185">Reference proteome</keyword>
<keyword evidence="4 5" id="KW-0472">Membrane</keyword>
<dbReference type="Pfam" id="PF04193">
    <property type="entry name" value="PQ-loop"/>
    <property type="match status" value="1"/>
</dbReference>
<organism evidence="6 7">
    <name type="scientific">Micractinium conductrix</name>
    <dbReference type="NCBI Taxonomy" id="554055"/>
    <lineage>
        <taxon>Eukaryota</taxon>
        <taxon>Viridiplantae</taxon>
        <taxon>Chlorophyta</taxon>
        <taxon>core chlorophytes</taxon>
        <taxon>Trebouxiophyceae</taxon>
        <taxon>Chlorellales</taxon>
        <taxon>Chlorellaceae</taxon>
        <taxon>Chlorella clade</taxon>
        <taxon>Micractinium</taxon>
    </lineage>
</organism>
<keyword evidence="2 5" id="KW-0812">Transmembrane</keyword>
<feature type="transmembrane region" description="Helical" evidence="5">
    <location>
        <begin position="372"/>
        <end position="393"/>
    </location>
</feature>
<evidence type="ECO:0000256" key="1">
    <source>
        <dbReference type="ARBA" id="ARBA00004141"/>
    </source>
</evidence>
<protein>
    <submittedName>
        <fullName evidence="6">Uncharacterized protein</fullName>
    </submittedName>
</protein>
<evidence type="ECO:0000256" key="3">
    <source>
        <dbReference type="ARBA" id="ARBA00022989"/>
    </source>
</evidence>